<dbReference type="Proteomes" id="UP000198894">
    <property type="component" value="Unassembled WGS sequence"/>
</dbReference>
<name>A0A1G9DM31_9HYPH</name>
<dbReference type="AlphaFoldDB" id="A0A1G9DM31"/>
<dbReference type="EMBL" id="FNEE01000018">
    <property type="protein sequence ID" value="SDK64890.1"/>
    <property type="molecule type" value="Genomic_DNA"/>
</dbReference>
<organism evidence="1 2">
    <name type="scientific">Mesorhizobium muleiense</name>
    <dbReference type="NCBI Taxonomy" id="1004279"/>
    <lineage>
        <taxon>Bacteria</taxon>
        <taxon>Pseudomonadati</taxon>
        <taxon>Pseudomonadota</taxon>
        <taxon>Alphaproteobacteria</taxon>
        <taxon>Hyphomicrobiales</taxon>
        <taxon>Phyllobacteriaceae</taxon>
        <taxon>Mesorhizobium</taxon>
    </lineage>
</organism>
<keyword evidence="2" id="KW-1185">Reference proteome</keyword>
<gene>
    <name evidence="1" type="ORF">SAMN05428953_11858</name>
</gene>
<evidence type="ECO:0000313" key="1">
    <source>
        <dbReference type="EMBL" id="SDK64890.1"/>
    </source>
</evidence>
<reference evidence="2" key="1">
    <citation type="submission" date="2016-10" db="EMBL/GenBank/DDBJ databases">
        <authorList>
            <person name="Varghese N."/>
            <person name="Submissions S."/>
        </authorList>
    </citation>
    <scope>NUCLEOTIDE SEQUENCE [LARGE SCALE GENOMIC DNA]</scope>
    <source>
        <strain evidence="2">CGMCC 1.11022</strain>
    </source>
</reference>
<sequence>MIYQRRESKNNIARQRTNFLIFVAPNEVILKYPCEIYDICLSIVKFPRWSSLN</sequence>
<protein>
    <submittedName>
        <fullName evidence="1">Uncharacterized protein</fullName>
    </submittedName>
</protein>
<proteinExistence type="predicted"/>
<evidence type="ECO:0000313" key="2">
    <source>
        <dbReference type="Proteomes" id="UP000198894"/>
    </source>
</evidence>
<accession>A0A1G9DM31</accession>